<keyword evidence="2" id="KW-0808">Transferase</keyword>
<name>A0ABW0SVB0_9GAMM</name>
<dbReference type="Proteomes" id="UP001596111">
    <property type="component" value="Unassembled WGS sequence"/>
</dbReference>
<dbReference type="EMBL" id="JBHSNG010000005">
    <property type="protein sequence ID" value="MFC5580792.1"/>
    <property type="molecule type" value="Genomic_DNA"/>
</dbReference>
<evidence type="ECO:0000313" key="5">
    <source>
        <dbReference type="Proteomes" id="UP001596111"/>
    </source>
</evidence>
<evidence type="ECO:0000256" key="3">
    <source>
        <dbReference type="SAM" id="MobiDB-lite"/>
    </source>
</evidence>
<dbReference type="SUPFAM" id="SSF53335">
    <property type="entry name" value="S-adenosyl-L-methionine-dependent methyltransferases"/>
    <property type="match status" value="1"/>
</dbReference>
<keyword evidence="1" id="KW-0489">Methyltransferase</keyword>
<accession>A0ABW0SVB0</accession>
<dbReference type="RefSeq" id="WP_377325614.1">
    <property type="nucleotide sequence ID" value="NZ_JBHSNG010000005.1"/>
</dbReference>
<comment type="caution">
    <text evidence="4">The sequence shown here is derived from an EMBL/GenBank/DDBJ whole genome shotgun (WGS) entry which is preliminary data.</text>
</comment>
<dbReference type="InterPro" id="IPR002052">
    <property type="entry name" value="DNA_methylase_N6_adenine_CS"/>
</dbReference>
<dbReference type="PROSITE" id="PS00092">
    <property type="entry name" value="N6_MTASE"/>
    <property type="match status" value="1"/>
</dbReference>
<evidence type="ECO:0000256" key="1">
    <source>
        <dbReference type="ARBA" id="ARBA00022603"/>
    </source>
</evidence>
<evidence type="ECO:0000256" key="2">
    <source>
        <dbReference type="ARBA" id="ARBA00022679"/>
    </source>
</evidence>
<keyword evidence="5" id="KW-1185">Reference proteome</keyword>
<feature type="region of interest" description="Disordered" evidence="3">
    <location>
        <begin position="84"/>
        <end position="115"/>
    </location>
</feature>
<evidence type="ECO:0008006" key="6">
    <source>
        <dbReference type="Google" id="ProtNLM"/>
    </source>
</evidence>
<evidence type="ECO:0000313" key="4">
    <source>
        <dbReference type="EMBL" id="MFC5580792.1"/>
    </source>
</evidence>
<sequence length="115" mass="12895">MNWIGKDAVVRHHEEVPFRLLHDAPEFSILVRSERSGPQGSEVEGHGADSGNLIVEGDNLLALKALLPHYGGQVKCIYIDPPYNTGQDERDDEGKRTGWIYNDNVNSPEMRERLG</sequence>
<gene>
    <name evidence="4" type="ORF">ACFPPB_06675</name>
</gene>
<protein>
    <recommendedName>
        <fullName evidence="6">DNA methylase</fullName>
    </recommendedName>
</protein>
<reference evidence="5" key="1">
    <citation type="journal article" date="2019" name="Int. J. Syst. Evol. Microbiol.">
        <title>The Global Catalogue of Microorganisms (GCM) 10K type strain sequencing project: providing services to taxonomists for standard genome sequencing and annotation.</title>
        <authorList>
            <consortium name="The Broad Institute Genomics Platform"/>
            <consortium name="The Broad Institute Genome Sequencing Center for Infectious Disease"/>
            <person name="Wu L."/>
            <person name="Ma J."/>
        </authorList>
    </citation>
    <scope>NUCLEOTIDE SEQUENCE [LARGE SCALE GENOMIC DNA]</scope>
    <source>
        <strain evidence="5">CGMCC 1.13587</strain>
    </source>
</reference>
<dbReference type="InterPro" id="IPR029063">
    <property type="entry name" value="SAM-dependent_MTases_sf"/>
</dbReference>
<proteinExistence type="predicted"/>
<dbReference type="Gene3D" id="3.40.50.150">
    <property type="entry name" value="Vaccinia Virus protein VP39"/>
    <property type="match status" value="1"/>
</dbReference>
<organism evidence="4 5">
    <name type="scientific">Rhodanobacter terrae</name>
    <dbReference type="NCBI Taxonomy" id="418647"/>
    <lineage>
        <taxon>Bacteria</taxon>
        <taxon>Pseudomonadati</taxon>
        <taxon>Pseudomonadota</taxon>
        <taxon>Gammaproteobacteria</taxon>
        <taxon>Lysobacterales</taxon>
        <taxon>Rhodanobacteraceae</taxon>
        <taxon>Rhodanobacter</taxon>
    </lineage>
</organism>